<dbReference type="AlphaFoldDB" id="A0A9P6FVX1"/>
<proteinExistence type="predicted"/>
<dbReference type="OrthoDB" id="2122304at2759"/>
<organism evidence="6 7">
    <name type="scientific">Lunasporangiospora selenospora</name>
    <dbReference type="NCBI Taxonomy" id="979761"/>
    <lineage>
        <taxon>Eukaryota</taxon>
        <taxon>Fungi</taxon>
        <taxon>Fungi incertae sedis</taxon>
        <taxon>Mucoromycota</taxon>
        <taxon>Mortierellomycotina</taxon>
        <taxon>Mortierellomycetes</taxon>
        <taxon>Mortierellales</taxon>
        <taxon>Mortierellaceae</taxon>
        <taxon>Lunasporangiospora</taxon>
    </lineage>
</organism>
<dbReference type="PANTHER" id="PTHR35371">
    <property type="entry name" value="INNER MEMBRANE PROTEIN"/>
    <property type="match status" value="1"/>
</dbReference>
<name>A0A9P6FVX1_9FUNG</name>
<dbReference type="Gene3D" id="1.20.120.550">
    <property type="entry name" value="Membrane associated eicosanoid/glutathione metabolism-like domain"/>
    <property type="match status" value="1"/>
</dbReference>
<dbReference type="EMBL" id="JAABOA010000904">
    <property type="protein sequence ID" value="KAF9582843.1"/>
    <property type="molecule type" value="Genomic_DNA"/>
</dbReference>
<dbReference type="SUPFAM" id="SSF161084">
    <property type="entry name" value="MAPEG domain-like"/>
    <property type="match status" value="1"/>
</dbReference>
<feature type="region of interest" description="Disordered" evidence="5">
    <location>
        <begin position="64"/>
        <end position="102"/>
    </location>
</feature>
<sequence>MDVPLPLLKAPMPQSQPSSEPNNALTFTSFAGLATMAPAFYPPSRSTPPVSVFSEPTRTFEPLHSAVPSASTSSQEIPSVHTPSASSILSTETDKYKSAAETEEKLLTQSSTSLSSATTVSTTITKGTITRTTTSTGLDGTVTVLTEYPSTTRARNTTAVVSGGESLQTSLRFPVNPRGQLDKVEAKMTKAAWAMAKRAEGAHSNGLETLPIYFGAILAALYAGVPKETVTYYAKFFIGTRFLFNIIYIFNTNNITALARTGVWTASIAACVKLFLAAASMKY</sequence>
<evidence type="ECO:0000256" key="5">
    <source>
        <dbReference type="SAM" id="MobiDB-lite"/>
    </source>
</evidence>
<keyword evidence="2" id="KW-0812">Transmembrane</keyword>
<protein>
    <recommendedName>
        <fullName evidence="8">MAPEG family protein</fullName>
    </recommendedName>
</protein>
<evidence type="ECO:0000313" key="6">
    <source>
        <dbReference type="EMBL" id="KAF9582843.1"/>
    </source>
</evidence>
<gene>
    <name evidence="6" type="ORF">BGW38_010688</name>
</gene>
<evidence type="ECO:0000256" key="2">
    <source>
        <dbReference type="ARBA" id="ARBA00022692"/>
    </source>
</evidence>
<feature type="compositionally biased region" description="Polar residues" evidence="5">
    <location>
        <begin position="13"/>
        <end position="25"/>
    </location>
</feature>
<feature type="compositionally biased region" description="Polar residues" evidence="5">
    <location>
        <begin position="68"/>
        <end position="91"/>
    </location>
</feature>
<dbReference type="InterPro" id="IPR023352">
    <property type="entry name" value="MAPEG-like_dom_sf"/>
</dbReference>
<dbReference type="Pfam" id="PF01124">
    <property type="entry name" value="MAPEG"/>
    <property type="match status" value="1"/>
</dbReference>
<comment type="caution">
    <text evidence="6">The sequence shown here is derived from an EMBL/GenBank/DDBJ whole genome shotgun (WGS) entry which is preliminary data.</text>
</comment>
<comment type="subcellular location">
    <subcellularLocation>
        <location evidence="1">Membrane</location>
    </subcellularLocation>
</comment>
<feature type="region of interest" description="Disordered" evidence="5">
    <location>
        <begin position="1"/>
        <end position="25"/>
    </location>
</feature>
<evidence type="ECO:0000256" key="4">
    <source>
        <dbReference type="ARBA" id="ARBA00023136"/>
    </source>
</evidence>
<evidence type="ECO:0008006" key="8">
    <source>
        <dbReference type="Google" id="ProtNLM"/>
    </source>
</evidence>
<keyword evidence="7" id="KW-1185">Reference proteome</keyword>
<evidence type="ECO:0000313" key="7">
    <source>
        <dbReference type="Proteomes" id="UP000780801"/>
    </source>
</evidence>
<evidence type="ECO:0000256" key="1">
    <source>
        <dbReference type="ARBA" id="ARBA00004370"/>
    </source>
</evidence>
<accession>A0A9P6FVX1</accession>
<dbReference type="GO" id="GO:0016020">
    <property type="term" value="C:membrane"/>
    <property type="evidence" value="ECO:0007669"/>
    <property type="project" value="UniProtKB-SubCell"/>
</dbReference>
<feature type="compositionally biased region" description="Basic and acidic residues" evidence="5">
    <location>
        <begin position="92"/>
        <end position="102"/>
    </location>
</feature>
<dbReference type="PANTHER" id="PTHR35371:SF1">
    <property type="entry name" value="BLR7753 PROTEIN"/>
    <property type="match status" value="1"/>
</dbReference>
<reference evidence="6" key="1">
    <citation type="journal article" date="2020" name="Fungal Divers.">
        <title>Resolving the Mortierellaceae phylogeny through synthesis of multi-gene phylogenetics and phylogenomics.</title>
        <authorList>
            <person name="Vandepol N."/>
            <person name="Liber J."/>
            <person name="Desiro A."/>
            <person name="Na H."/>
            <person name="Kennedy M."/>
            <person name="Barry K."/>
            <person name="Grigoriev I.V."/>
            <person name="Miller A.N."/>
            <person name="O'Donnell K."/>
            <person name="Stajich J.E."/>
            <person name="Bonito G."/>
        </authorList>
    </citation>
    <scope>NUCLEOTIDE SEQUENCE</scope>
    <source>
        <strain evidence="6">KOD1015</strain>
    </source>
</reference>
<dbReference type="InterPro" id="IPR001129">
    <property type="entry name" value="Membr-assoc_MAPEG"/>
</dbReference>
<keyword evidence="4" id="KW-0472">Membrane</keyword>
<keyword evidence="3" id="KW-1133">Transmembrane helix</keyword>
<evidence type="ECO:0000256" key="3">
    <source>
        <dbReference type="ARBA" id="ARBA00022989"/>
    </source>
</evidence>
<dbReference type="Proteomes" id="UP000780801">
    <property type="component" value="Unassembled WGS sequence"/>
</dbReference>